<accession>X0T9W1</accession>
<dbReference type="GO" id="GO:0016829">
    <property type="term" value="F:lyase activity"/>
    <property type="evidence" value="ECO:0007669"/>
    <property type="project" value="InterPro"/>
</dbReference>
<name>X0T9W1_9ZZZZ</name>
<dbReference type="Gene3D" id="3.20.20.70">
    <property type="entry name" value="Aldolase class I"/>
    <property type="match status" value="1"/>
</dbReference>
<comment type="caution">
    <text evidence="1">The sequence shown here is derived from an EMBL/GenBank/DDBJ whole genome shotgun (WGS) entry which is preliminary data.</text>
</comment>
<organism evidence="1">
    <name type="scientific">marine sediment metagenome</name>
    <dbReference type="NCBI Taxonomy" id="412755"/>
    <lineage>
        <taxon>unclassified sequences</taxon>
        <taxon>metagenomes</taxon>
        <taxon>ecological metagenomes</taxon>
    </lineage>
</organism>
<dbReference type="InterPro" id="IPR050456">
    <property type="entry name" value="DeoC/FbaB_aldolase"/>
</dbReference>
<dbReference type="InterPro" id="IPR013785">
    <property type="entry name" value="Aldolase_TIM"/>
</dbReference>
<dbReference type="InterPro" id="IPR002915">
    <property type="entry name" value="DeoC/FbaB/LacD_aldolase"/>
</dbReference>
<dbReference type="Pfam" id="PF01791">
    <property type="entry name" value="DeoC"/>
    <property type="match status" value="1"/>
</dbReference>
<feature type="non-terminal residue" evidence="1">
    <location>
        <position position="81"/>
    </location>
</feature>
<dbReference type="PANTHER" id="PTHR47916">
    <property type="entry name" value="FRUCTOSE-BISPHOSPHATE ALDOLASE CLASS 1"/>
    <property type="match status" value="1"/>
</dbReference>
<dbReference type="SUPFAM" id="SSF51569">
    <property type="entry name" value="Aldolase"/>
    <property type="match status" value="1"/>
</dbReference>
<dbReference type="AlphaFoldDB" id="X0T9W1"/>
<dbReference type="EMBL" id="BARS01011442">
    <property type="protein sequence ID" value="GAF89979.1"/>
    <property type="molecule type" value="Genomic_DNA"/>
</dbReference>
<reference evidence="1" key="1">
    <citation type="journal article" date="2014" name="Front. Microbiol.">
        <title>High frequency of phylogenetically diverse reductive dehalogenase-homologous genes in deep subseafloor sedimentary metagenomes.</title>
        <authorList>
            <person name="Kawai M."/>
            <person name="Futagami T."/>
            <person name="Toyoda A."/>
            <person name="Takaki Y."/>
            <person name="Nishi S."/>
            <person name="Hori S."/>
            <person name="Arai W."/>
            <person name="Tsubouchi T."/>
            <person name="Morono Y."/>
            <person name="Uchiyama I."/>
            <person name="Ito T."/>
            <person name="Fujiyama A."/>
            <person name="Inagaki F."/>
            <person name="Takami H."/>
        </authorList>
    </citation>
    <scope>NUCLEOTIDE SEQUENCE</scope>
    <source>
        <strain evidence="1">Expedition CK06-06</strain>
    </source>
</reference>
<dbReference type="PANTHER" id="PTHR47916:SF1">
    <property type="entry name" value="3-HYDROXY-5-PHOSPHONOOXYPENTANE-2,4-DIONE THIOLASE"/>
    <property type="match status" value="1"/>
</dbReference>
<protein>
    <recommendedName>
        <fullName evidence="2">Fructose-bisphosphate aldolase</fullName>
    </recommendedName>
</protein>
<evidence type="ECO:0000313" key="1">
    <source>
        <dbReference type="EMBL" id="GAF89979.1"/>
    </source>
</evidence>
<evidence type="ECO:0008006" key="2">
    <source>
        <dbReference type="Google" id="ProtNLM"/>
    </source>
</evidence>
<gene>
    <name evidence="1" type="ORF">S01H1_20814</name>
</gene>
<sequence>MIGKMIRLERIIDRNSHRTVIIPMDHGVTVGPIEGLADMRTAISKVVAGGANAILMHKGIVHAGHRGTGKDVGLIVHLSGS</sequence>
<proteinExistence type="predicted"/>